<evidence type="ECO:0000256" key="4">
    <source>
        <dbReference type="ARBA" id="ARBA00022801"/>
    </source>
</evidence>
<feature type="active site" description="Proton donor/acceptor" evidence="10">
    <location>
        <position position="184"/>
    </location>
</feature>
<dbReference type="InterPro" id="IPR036962">
    <property type="entry name" value="Glyco_hydro_3_N_sf"/>
</dbReference>
<feature type="domain" description="Glycoside hydrolase family 3 N-terminal" evidence="11">
    <location>
        <begin position="24"/>
        <end position="285"/>
    </location>
</feature>
<feature type="site" description="Important for catalytic activity" evidence="10">
    <location>
        <position position="182"/>
    </location>
</feature>
<feature type="binding site" evidence="10">
    <location>
        <position position="141"/>
    </location>
    <ligand>
        <name>substrate</name>
    </ligand>
</feature>
<keyword evidence="4 10" id="KW-0378">Hydrolase</keyword>
<evidence type="ECO:0000256" key="2">
    <source>
        <dbReference type="ARBA" id="ARBA00022490"/>
    </source>
</evidence>
<feature type="binding site" evidence="10">
    <location>
        <begin position="171"/>
        <end position="172"/>
    </location>
    <ligand>
        <name>substrate</name>
    </ligand>
</feature>
<feature type="binding site" evidence="10">
    <location>
        <position position="75"/>
    </location>
    <ligand>
        <name>substrate</name>
    </ligand>
</feature>
<evidence type="ECO:0000256" key="3">
    <source>
        <dbReference type="ARBA" id="ARBA00022618"/>
    </source>
</evidence>
<reference evidence="12" key="1">
    <citation type="submission" date="2022-01" db="EMBL/GenBank/DDBJ databases">
        <authorList>
            <person name="Jo J.-H."/>
            <person name="Im W.-T."/>
        </authorList>
    </citation>
    <scope>NUCLEOTIDE SEQUENCE</scope>
    <source>
        <strain evidence="12">XY25</strain>
    </source>
</reference>
<dbReference type="RefSeq" id="WP_275710822.1">
    <property type="nucleotide sequence ID" value="NZ_JAKLTN010000002.1"/>
</dbReference>
<protein>
    <recommendedName>
        <fullName evidence="10">Beta-hexosaminidase</fullName>
        <ecNumber evidence="10">3.2.1.52</ecNumber>
    </recommendedName>
    <alternativeName>
        <fullName evidence="10">Beta-N-acetylhexosaminidase</fullName>
    </alternativeName>
    <alternativeName>
        <fullName evidence="10">N-acetyl-beta-glucosaminidase</fullName>
    </alternativeName>
</protein>
<evidence type="ECO:0000256" key="8">
    <source>
        <dbReference type="ARBA" id="ARBA00023306"/>
    </source>
</evidence>
<keyword evidence="9 10" id="KW-0961">Cell wall biogenesis/degradation</keyword>
<keyword evidence="8 10" id="KW-0131">Cell cycle</keyword>
<dbReference type="GO" id="GO:0004563">
    <property type="term" value="F:beta-N-acetylhexosaminidase activity"/>
    <property type="evidence" value="ECO:0007669"/>
    <property type="project" value="UniProtKB-EC"/>
</dbReference>
<comment type="similarity">
    <text evidence="10">Belongs to the glycosyl hydrolase 3 family. NagZ subfamily.</text>
</comment>
<dbReference type="SUPFAM" id="SSF51445">
    <property type="entry name" value="(Trans)glycosidases"/>
    <property type="match status" value="1"/>
</dbReference>
<name>A0ABS9K339_9RHOO</name>
<keyword evidence="5 10" id="KW-0133">Cell shape</keyword>
<comment type="caution">
    <text evidence="12">The sequence shown here is derived from an EMBL/GenBank/DDBJ whole genome shotgun (WGS) entry which is preliminary data.</text>
</comment>
<dbReference type="Pfam" id="PF00933">
    <property type="entry name" value="Glyco_hydro_3"/>
    <property type="match status" value="1"/>
</dbReference>
<organism evidence="12 13">
    <name type="scientific">Dechloromonas hankyongensis</name>
    <dbReference type="NCBI Taxonomy" id="2908002"/>
    <lineage>
        <taxon>Bacteria</taxon>
        <taxon>Pseudomonadati</taxon>
        <taxon>Pseudomonadota</taxon>
        <taxon>Betaproteobacteria</taxon>
        <taxon>Rhodocyclales</taxon>
        <taxon>Azonexaceae</taxon>
        <taxon>Dechloromonas</taxon>
    </lineage>
</organism>
<keyword evidence="13" id="KW-1185">Reference proteome</keyword>
<evidence type="ECO:0000259" key="11">
    <source>
        <dbReference type="Pfam" id="PF00933"/>
    </source>
</evidence>
<dbReference type="EC" id="3.2.1.52" evidence="10"/>
<evidence type="ECO:0000256" key="5">
    <source>
        <dbReference type="ARBA" id="ARBA00022960"/>
    </source>
</evidence>
<evidence type="ECO:0000256" key="7">
    <source>
        <dbReference type="ARBA" id="ARBA00023295"/>
    </source>
</evidence>
<dbReference type="Gene3D" id="3.20.20.300">
    <property type="entry name" value="Glycoside hydrolase, family 3, N-terminal domain"/>
    <property type="match status" value="1"/>
</dbReference>
<accession>A0ABS9K339</accession>
<gene>
    <name evidence="10 12" type="primary">nagZ</name>
    <name evidence="12" type="ORF">LZ012_11275</name>
</gene>
<dbReference type="InterPro" id="IPR001764">
    <property type="entry name" value="Glyco_hydro_3_N"/>
</dbReference>
<keyword evidence="2 10" id="KW-0963">Cytoplasm</keyword>
<comment type="subcellular location">
    <subcellularLocation>
        <location evidence="10">Cytoplasm</location>
    </subcellularLocation>
</comment>
<evidence type="ECO:0000313" key="12">
    <source>
        <dbReference type="EMBL" id="MCG2577577.1"/>
    </source>
</evidence>
<dbReference type="PANTHER" id="PTHR30480:SF13">
    <property type="entry name" value="BETA-HEXOSAMINIDASE"/>
    <property type="match status" value="1"/>
</dbReference>
<dbReference type="Proteomes" id="UP001165384">
    <property type="component" value="Unassembled WGS sequence"/>
</dbReference>
<dbReference type="InterPro" id="IPR017853">
    <property type="entry name" value="GH"/>
</dbReference>
<dbReference type="HAMAP" id="MF_00364">
    <property type="entry name" value="NagZ"/>
    <property type="match status" value="1"/>
</dbReference>
<dbReference type="EMBL" id="JAKLTN010000002">
    <property type="protein sequence ID" value="MCG2577577.1"/>
    <property type="molecule type" value="Genomic_DNA"/>
</dbReference>
<evidence type="ECO:0000313" key="13">
    <source>
        <dbReference type="Proteomes" id="UP001165384"/>
    </source>
</evidence>
<keyword evidence="7 10" id="KW-0326">Glycosidase</keyword>
<sequence length="339" mass="37207">MKHLSLGPLMIDIAGTELTDLDCERLRHPLVGGIILFSRNYADPQQLSALTAAIHALRSPSLLIAVDHEGGRVQRFRDGFTRLPPMAQLGKLWDRDPAGACAAARQVGYVLAAELRARGVDYSFTPVLDLDYGPSRVIGDRAFHRQPEAVIQLAEALGQGLRQAGMGSCGKHFPGHGYVIPDSHVELPVDDRAFDAMQEDIEPYRRLPLDGVMAAHVIYNCMDCNTAVFSNKWIDYLRNDIKFDGVVFTDDLSMAGAGIVGDMLARVETAYAAGCDMLLVCNAPDVVGNVLANWKREIDLRRGQRVESLIPVEPAQSWEQLQGDPVYRAALQTIAELMA</sequence>
<evidence type="ECO:0000256" key="1">
    <source>
        <dbReference type="ARBA" id="ARBA00001231"/>
    </source>
</evidence>
<evidence type="ECO:0000256" key="10">
    <source>
        <dbReference type="HAMAP-Rule" id="MF_00364"/>
    </source>
</evidence>
<keyword evidence="3 10" id="KW-0132">Cell division</keyword>
<keyword evidence="6 10" id="KW-0573">Peptidoglycan synthesis</keyword>
<dbReference type="InterPro" id="IPR022956">
    <property type="entry name" value="Beta_hexosaminidase_bac"/>
</dbReference>
<comment type="catalytic activity">
    <reaction evidence="1 10">
        <text>Hydrolysis of terminal non-reducing N-acetyl-D-hexosamine residues in N-acetyl-beta-D-hexosaminides.</text>
        <dbReference type="EC" id="3.2.1.52"/>
    </reaction>
</comment>
<proteinExistence type="inferred from homology"/>
<feature type="active site" description="Nucleophile" evidence="10">
    <location>
        <position position="250"/>
    </location>
</feature>
<dbReference type="InterPro" id="IPR050226">
    <property type="entry name" value="NagZ_Beta-hexosaminidase"/>
</dbReference>
<evidence type="ECO:0000256" key="6">
    <source>
        <dbReference type="ARBA" id="ARBA00022984"/>
    </source>
</evidence>
<comment type="function">
    <text evidence="10">Plays a role in peptidoglycan recycling by cleaving the terminal beta-1,4-linked N-acetylglucosamine (GlcNAc) from peptide-linked peptidoglycan fragments, giving rise to free GlcNAc, anhydro-N-acetylmuramic acid and anhydro-N-acetylmuramic acid-linked peptides.</text>
</comment>
<comment type="pathway">
    <text evidence="10">Cell wall biogenesis; peptidoglycan recycling.</text>
</comment>
<feature type="binding site" evidence="10">
    <location>
        <position position="67"/>
    </location>
    <ligand>
        <name>substrate</name>
    </ligand>
</feature>
<evidence type="ECO:0000256" key="9">
    <source>
        <dbReference type="ARBA" id="ARBA00023316"/>
    </source>
</evidence>
<dbReference type="NCBIfam" id="NF003740">
    <property type="entry name" value="PRK05337.1"/>
    <property type="match status" value="1"/>
</dbReference>
<dbReference type="PANTHER" id="PTHR30480">
    <property type="entry name" value="BETA-HEXOSAMINIDASE-RELATED"/>
    <property type="match status" value="1"/>
</dbReference>